<comment type="catalytic activity">
    <reaction evidence="6">
        <text>9-ribosyl-trans-zeatin 5'-phosphate + H2O = trans-zeatin + D-ribose 5-phosphate</text>
        <dbReference type="Rhea" id="RHEA:48564"/>
        <dbReference type="ChEBI" id="CHEBI:15377"/>
        <dbReference type="ChEBI" id="CHEBI:16522"/>
        <dbReference type="ChEBI" id="CHEBI:78346"/>
        <dbReference type="ChEBI" id="CHEBI:87947"/>
        <dbReference type="EC" id="3.2.2.n1"/>
    </reaction>
</comment>
<comment type="function">
    <text evidence="4">Cytokinin-activating enzyme working in the direct activation pathway. Phosphoribohydrolase that converts inactive cytokinin nucleotides to the biologically active free-base forms.</text>
</comment>
<feature type="region of interest" description="Disordered" evidence="7">
    <location>
        <begin position="132"/>
        <end position="156"/>
    </location>
</feature>
<reference evidence="9" key="1">
    <citation type="submission" date="2006-05" db="EMBL/GenBank/DDBJ databases">
        <title>Cloning and characterization of non-RGAs based on NBS domain.</title>
        <authorList>
            <person name="Zhang Z.Y."/>
            <person name="Zhang Q."/>
        </authorList>
    </citation>
    <scope>NUCLEOTIDE SEQUENCE</scope>
</reference>
<organism evidence="9">
    <name type="scientific">Populus trichocarpa</name>
    <name type="common">Western balsam poplar</name>
    <name type="synonym">Populus balsamifera subsp. trichocarpa</name>
    <dbReference type="NCBI Taxonomy" id="3694"/>
    <lineage>
        <taxon>Eukaryota</taxon>
        <taxon>Viridiplantae</taxon>
        <taxon>Streptophyta</taxon>
        <taxon>Embryophyta</taxon>
        <taxon>Tracheophyta</taxon>
        <taxon>Spermatophyta</taxon>
        <taxon>Magnoliopsida</taxon>
        <taxon>eudicotyledons</taxon>
        <taxon>Gunneridae</taxon>
        <taxon>Pentapetalae</taxon>
        <taxon>rosids</taxon>
        <taxon>fabids</taxon>
        <taxon>Malpighiales</taxon>
        <taxon>Salicaceae</taxon>
        <taxon>Saliceae</taxon>
        <taxon>Populus</taxon>
    </lineage>
</organism>
<dbReference type="Pfam" id="PF00665">
    <property type="entry name" value="rve"/>
    <property type="match status" value="1"/>
</dbReference>
<keyword evidence="3" id="KW-0203">Cytokinin biosynthesis</keyword>
<evidence type="ECO:0000256" key="7">
    <source>
        <dbReference type="SAM" id="MobiDB-lite"/>
    </source>
</evidence>
<dbReference type="EMBL" id="DQ536161">
    <property type="protein sequence ID" value="ABG37654.1"/>
    <property type="molecule type" value="mRNA"/>
</dbReference>
<dbReference type="InterPro" id="IPR036397">
    <property type="entry name" value="RNaseH_sf"/>
</dbReference>
<dbReference type="Gene3D" id="3.40.50.450">
    <property type="match status" value="3"/>
</dbReference>
<dbReference type="GO" id="GO:0003676">
    <property type="term" value="F:nucleic acid binding"/>
    <property type="evidence" value="ECO:0007669"/>
    <property type="project" value="InterPro"/>
</dbReference>
<dbReference type="InterPro" id="IPR001584">
    <property type="entry name" value="Integrase_cat-core"/>
</dbReference>
<evidence type="ECO:0000259" key="8">
    <source>
        <dbReference type="PROSITE" id="PS50994"/>
    </source>
</evidence>
<dbReference type="Gene3D" id="3.30.420.10">
    <property type="entry name" value="Ribonuclease H-like superfamily/Ribonuclease H"/>
    <property type="match status" value="1"/>
</dbReference>
<sequence length="1136" mass="129703">MLKIRTLQALVRHQVKLNLIHLVEECLHEQAHGLNSFQRPNHNPYSQTYNPGWSNHPNFSWKSEEILRKHCMHSLKSKKQSNSTCSNHDRFKRYACKIHICSQFLGESGKVIEKPIIEPCEKEDEVVSEGKEGVEPKHCKEKIDSPPALPFPHARTKQRKVNHNSDIFETFKQVPSYAKFLKHLCTVKRKLNVKKKALLAEQEVDFIEKLVYDQCANTSNETEFNESEDLQMVYFQEESKASSWRPKIKELPPRSIEFIPSSVQPPKPDLKPLPFNLKYPFLGENETFPVIISFKLNAHQEVAVDYVSKWIEAIPTRNNDHKTVIKFLKENILSRFGISRAMISDGGTHFCNKPFESLMKKYRITHKVVTPYHPQTSGQVELANREIKQILEKTVNPNRKDLSLRLNDALWAYRTAFKTSLDIRCLIEAKVRLSSNNTFVKKRRAKRLKVCHRCARWTCNAKCHSLEMVFVNREDKIQFIKDGLKGSQVLGIIPKALAKMDLIGKTFGEELQVSTMSKRKDTMFAHADAFIALPGLLNDNGFYDYLLSFLDHVVEQNFLTSSARQIIISIGTVEQLIDQPQAFIPVIDSSQPVSVRWILPETLTGLWLDASNDGDFVGSSVAPLSDELDDSPRLLGLICHVHCLGDGQFDGCPHCSGLIWLAYLDLAMDPNSLGEAFSPHIWATFMLWCRDGLLVIGLLVAAQCSLVAADARLLSPYYRSDLGEARYFPAFCECLHEQAHALNSFQRPNHNSYSQTYNPGWRDHPNFSWKSGNNNAQTSQPPFQALHNFQNSHGYAPLYVPPPRRNLDETLHAFIEKQETINTQNAQTMADLKDTHAKFTFTLSFQEKGQYNANASSSGSQHMDQVQSVITLHSGKVIEKLILEPYEKDDESISEGKEGVKPEHCKEKTDSPLVFPFPHAMTKQKEVNHDYEIFETFKQEEIEDEKGTENVVADHLSKLAIDSTSDITPIDDYFPDESLLSLSSIHWSANIDNFLASGFLPAHLDTQNKRKFFSDMQNFYWDDPYLFKYCPSQIYQRCILDNESWERKGVFRINKSSWSGGSQVLGVVPKALAKGDFIRKIIGEELQVSIMSDRMNEMFNHANAFIALPGGLGKLKEIFHIFSWAQLHIHHKPIGH</sequence>
<comment type="catalytic activity">
    <reaction evidence="5">
        <text>N(6)-(dimethylallyl)adenosine 5'-phosphate + H2O = N(6)-dimethylallyladenine + D-ribose 5-phosphate</text>
        <dbReference type="Rhea" id="RHEA:48560"/>
        <dbReference type="ChEBI" id="CHEBI:15377"/>
        <dbReference type="ChEBI" id="CHEBI:17660"/>
        <dbReference type="ChEBI" id="CHEBI:57526"/>
        <dbReference type="ChEBI" id="CHEBI:78346"/>
        <dbReference type="EC" id="3.2.2.n1"/>
    </reaction>
</comment>
<feature type="domain" description="Integrase catalytic" evidence="8">
    <location>
        <begin position="270"/>
        <end position="391"/>
    </location>
</feature>
<dbReference type="PROSITE" id="PS50994">
    <property type="entry name" value="INTEGRASE"/>
    <property type="match status" value="1"/>
</dbReference>
<feature type="compositionally biased region" description="Basic and acidic residues" evidence="7">
    <location>
        <begin position="132"/>
        <end position="144"/>
    </location>
</feature>
<evidence type="ECO:0000256" key="6">
    <source>
        <dbReference type="ARBA" id="ARBA00049153"/>
    </source>
</evidence>
<evidence type="ECO:0000256" key="3">
    <source>
        <dbReference type="ARBA" id="ARBA00022712"/>
    </source>
</evidence>
<dbReference type="GO" id="GO:0009691">
    <property type="term" value="P:cytokinin biosynthetic process"/>
    <property type="evidence" value="ECO:0007669"/>
    <property type="project" value="UniProtKB-KW"/>
</dbReference>
<accession>Q0ZCD4</accession>
<dbReference type="GO" id="GO:0015074">
    <property type="term" value="P:DNA integration"/>
    <property type="evidence" value="ECO:0007669"/>
    <property type="project" value="InterPro"/>
</dbReference>
<evidence type="ECO:0000256" key="2">
    <source>
        <dbReference type="ARBA" id="ARBA00012205"/>
    </source>
</evidence>
<evidence type="ECO:0000256" key="5">
    <source>
        <dbReference type="ARBA" id="ARBA00047718"/>
    </source>
</evidence>
<evidence type="ECO:0000256" key="4">
    <source>
        <dbReference type="ARBA" id="ARBA00024884"/>
    </source>
</evidence>
<dbReference type="Pfam" id="PF03641">
    <property type="entry name" value="Lysine_decarbox"/>
    <property type="match status" value="2"/>
</dbReference>
<dbReference type="InterPro" id="IPR012337">
    <property type="entry name" value="RNaseH-like_sf"/>
</dbReference>
<dbReference type="SUPFAM" id="SSF102405">
    <property type="entry name" value="MCP/YpsA-like"/>
    <property type="match status" value="2"/>
</dbReference>
<proteinExistence type="evidence at transcript level"/>
<dbReference type="SUPFAM" id="SSF53098">
    <property type="entry name" value="Ribonuclease H-like"/>
    <property type="match status" value="1"/>
</dbReference>
<dbReference type="PANTHER" id="PTHR31223">
    <property type="entry name" value="LOG FAMILY PROTEIN YJL055W"/>
    <property type="match status" value="1"/>
</dbReference>
<dbReference type="InterPro" id="IPR031100">
    <property type="entry name" value="LOG_fam"/>
</dbReference>
<evidence type="ECO:0000256" key="1">
    <source>
        <dbReference type="ARBA" id="ARBA00006763"/>
    </source>
</evidence>
<evidence type="ECO:0000313" key="9">
    <source>
        <dbReference type="EMBL" id="ABG37654.1"/>
    </source>
</evidence>
<comment type="similarity">
    <text evidence="1">Belongs to the LOG family.</text>
</comment>
<protein>
    <recommendedName>
        <fullName evidence="2">cytokinin riboside 5'-monophosphate phosphoribohydrolase</fullName>
        <ecNumber evidence="2">3.2.2.n1</ecNumber>
    </recommendedName>
</protein>
<dbReference type="PANTHER" id="PTHR31223:SF84">
    <property type="entry name" value="CYTOKININ RIBOSIDE 5'-MONOPHOSPHATE PHOSPHORIBOHYDROLASE"/>
    <property type="match status" value="1"/>
</dbReference>
<name>Q0ZCD4_POPTR</name>
<dbReference type="AlphaFoldDB" id="Q0ZCD4"/>
<dbReference type="EC" id="3.2.2.n1" evidence="2"/>